<dbReference type="AlphaFoldDB" id="A0A1I5MIV4"/>
<name>A0A1I5MIV4_9BACI</name>
<keyword evidence="2" id="KW-1185">Reference proteome</keyword>
<accession>A0A1I5MIV4</accession>
<protein>
    <submittedName>
        <fullName evidence="1">Uncharacterized protein</fullName>
    </submittedName>
</protein>
<dbReference type="STRING" id="1884432.SAMN05518683_102251"/>
<gene>
    <name evidence="1" type="ORF">SAMN05518683_102251</name>
</gene>
<organism evidence="1 2">
    <name type="scientific">Salibacterium halotolerans</name>
    <dbReference type="NCBI Taxonomy" id="1884432"/>
    <lineage>
        <taxon>Bacteria</taxon>
        <taxon>Bacillati</taxon>
        <taxon>Bacillota</taxon>
        <taxon>Bacilli</taxon>
        <taxon>Bacillales</taxon>
        <taxon>Bacillaceae</taxon>
    </lineage>
</organism>
<dbReference type="EMBL" id="FOXD01000002">
    <property type="protein sequence ID" value="SFP09459.1"/>
    <property type="molecule type" value="Genomic_DNA"/>
</dbReference>
<dbReference type="RefSeq" id="WP_093335086.1">
    <property type="nucleotide sequence ID" value="NZ_FOXD01000002.1"/>
</dbReference>
<reference evidence="2" key="1">
    <citation type="submission" date="2016-10" db="EMBL/GenBank/DDBJ databases">
        <authorList>
            <person name="Varghese N."/>
            <person name="Submissions S."/>
        </authorList>
    </citation>
    <scope>NUCLEOTIDE SEQUENCE [LARGE SCALE GENOMIC DNA]</scope>
    <source>
        <strain evidence="2">S7</strain>
    </source>
</reference>
<evidence type="ECO:0000313" key="1">
    <source>
        <dbReference type="EMBL" id="SFP09459.1"/>
    </source>
</evidence>
<dbReference type="OrthoDB" id="9814402at2"/>
<proteinExistence type="predicted"/>
<dbReference type="Proteomes" id="UP000198892">
    <property type="component" value="Unassembled WGS sequence"/>
</dbReference>
<evidence type="ECO:0000313" key="2">
    <source>
        <dbReference type="Proteomes" id="UP000198892"/>
    </source>
</evidence>
<sequence length="73" mass="8098">MTNELTCEILLLVEAVSDGLLSFDLIEITEVYLSEVDQDLINCHINKITDEGLVHLRRGKVIGLSDAGHDFLS</sequence>